<dbReference type="EMBL" id="MN034861">
    <property type="protein sequence ID" value="QDH89505.1"/>
    <property type="molecule type" value="Genomic_RNA"/>
</dbReference>
<keyword evidence="2 11" id="KW-0696">RNA-directed RNA polymerase</keyword>
<dbReference type="InterPro" id="IPR005093">
    <property type="entry name" value="RNArep_beta"/>
</dbReference>
<evidence type="ECO:0000256" key="7">
    <source>
        <dbReference type="ARBA" id="ARBA00030248"/>
    </source>
</evidence>
<gene>
    <name evidence="11" type="ORF">H3BulkL171406e3117_000001</name>
</gene>
<evidence type="ECO:0000256" key="8">
    <source>
        <dbReference type="ARBA" id="ARBA00048744"/>
    </source>
</evidence>
<reference evidence="11" key="1">
    <citation type="submission" date="2019-05" db="EMBL/GenBank/DDBJ databases">
        <title>Metatranscriptomic reconstruction reveals RNA viruses with the potential to shape carbon cycling in soil.</title>
        <authorList>
            <person name="Starr E.P."/>
            <person name="Nuccio E."/>
            <person name="Pett-Ridge J."/>
            <person name="Banfield J.F."/>
            <person name="Firestone M.K."/>
        </authorList>
    </citation>
    <scope>NUCLEOTIDE SEQUENCE</scope>
    <source>
        <strain evidence="11">H3_Bulk_Litter_17_scaffold_1406_e_3117</strain>
    </source>
</reference>
<sequence>MSPSLNHMYMNYLDGLLKPQFVTSDPELLSSSCLDYAYSLKRFSEEGVSFLTVSLPKLRKAVDLSFKTGLLEVPIGFALMKGTKLPQFLFSHFKYIYELDGSLRFMPFTPCIAHVRQVTEAFYKLEIPYSPALEAATIENFVNNEAQVESFVTSFLEKPRTDFPIISGSALLTSYVFRGFDAKDIRPRHGSGSLATGEVGEEKWEGPFRYYTSIDRVYPYSEFFYHSPGMLSDLGDSFLSLPNLVYGVSKVMTVPKDSRGPRIITEEPCEYMYLQQGLGRKLMSWLETKPLTRGHINFTDQTVNQRLALEGSRTGYWATLDLKDASDRLSKMVVSEIFRLKPAVLEALLSIRTPVTQLPSKRYLTLGKFAGMGSATCFPTESFCFWALAVTAIALASNMGLYAASDLVYVFGDDIIVPVEYSEVVIDGLESVGLLVNRDKSYYEGDFRESCGVDAYLGTVVTATRFKKLFPVDSNDGEAYAAWTAYANAFEAKGYSQLAQTIFQDLEKVFGRIPYGTSRSSFPCRIVDDPAEAEVRNKRSKVRWRVSGDYQRLEFKVKTLVPVTRPSQLDSWSRLSRNILSGAGDEPSLFTIRKEVQLLSIWSAV</sequence>
<evidence type="ECO:0000256" key="4">
    <source>
        <dbReference type="ARBA" id="ARBA00022695"/>
    </source>
</evidence>
<dbReference type="PROSITE" id="PS50522">
    <property type="entry name" value="RDRP_PHAGE"/>
    <property type="match status" value="1"/>
</dbReference>
<dbReference type="InterPro" id="IPR007096">
    <property type="entry name" value="RNA-dir_Rpol_cat_phage"/>
</dbReference>
<organism evidence="11">
    <name type="scientific">Leviviridae sp</name>
    <dbReference type="NCBI Taxonomy" id="2027243"/>
    <lineage>
        <taxon>Viruses</taxon>
        <taxon>Riboviria</taxon>
        <taxon>Orthornavirae</taxon>
        <taxon>Lenarviricota</taxon>
        <taxon>Leviviricetes</taxon>
        <taxon>Norzivirales</taxon>
        <taxon>Fiersviridae</taxon>
    </lineage>
</organism>
<protein>
    <recommendedName>
        <fullName evidence="1">RNA-directed RNA polymerase</fullName>
        <ecNumber evidence="1">2.7.7.48</ecNumber>
    </recommendedName>
    <alternativeName>
        <fullName evidence="7">RNA replicase beta chain</fullName>
    </alternativeName>
</protein>
<dbReference type="Pfam" id="PF03431">
    <property type="entry name" value="RNA_replicase_B"/>
    <property type="match status" value="1"/>
</dbReference>
<dbReference type="GO" id="GO:0039694">
    <property type="term" value="P:viral RNA genome replication"/>
    <property type="evidence" value="ECO:0007669"/>
    <property type="project" value="InterPro"/>
</dbReference>
<keyword evidence="6" id="KW-0693">Viral RNA replication</keyword>
<keyword evidence="3" id="KW-0808">Transferase</keyword>
<evidence type="ECO:0000313" key="11">
    <source>
        <dbReference type="EMBL" id="QDH89505.1"/>
    </source>
</evidence>
<keyword evidence="9" id="KW-0479">Metal-binding</keyword>
<feature type="binding site" evidence="9">
    <location>
        <position position="321"/>
    </location>
    <ligand>
        <name>Mg(2+)</name>
        <dbReference type="ChEBI" id="CHEBI:18420"/>
        <label>2</label>
    </ligand>
</feature>
<comment type="cofactor">
    <cofactor evidence="9">
        <name>Mg(2+)</name>
        <dbReference type="ChEBI" id="CHEBI:18420"/>
    </cofactor>
    <text evidence="9">Binds 2 Mg(2+) per subunit.</text>
</comment>
<accession>A0A514D7D6</accession>
<evidence type="ECO:0000256" key="1">
    <source>
        <dbReference type="ARBA" id="ARBA00012494"/>
    </source>
</evidence>
<evidence type="ECO:0000256" key="6">
    <source>
        <dbReference type="ARBA" id="ARBA00022953"/>
    </source>
</evidence>
<evidence type="ECO:0000259" key="10">
    <source>
        <dbReference type="PROSITE" id="PS50522"/>
    </source>
</evidence>
<feature type="domain" description="RdRp catalytic" evidence="10">
    <location>
        <begin position="306"/>
        <end position="445"/>
    </location>
</feature>
<keyword evidence="9" id="KW-0460">Magnesium</keyword>
<proteinExistence type="predicted"/>
<evidence type="ECO:0000256" key="2">
    <source>
        <dbReference type="ARBA" id="ARBA00022484"/>
    </source>
</evidence>
<comment type="catalytic activity">
    <reaction evidence="8">
        <text>RNA(n) + a ribonucleoside 5'-triphosphate = RNA(n+1) + diphosphate</text>
        <dbReference type="Rhea" id="RHEA:21248"/>
        <dbReference type="Rhea" id="RHEA-COMP:14527"/>
        <dbReference type="Rhea" id="RHEA-COMP:17342"/>
        <dbReference type="ChEBI" id="CHEBI:33019"/>
        <dbReference type="ChEBI" id="CHEBI:61557"/>
        <dbReference type="ChEBI" id="CHEBI:140395"/>
        <dbReference type="EC" id="2.7.7.48"/>
    </reaction>
</comment>
<dbReference type="EC" id="2.7.7.48" evidence="1"/>
<name>A0A514D7D6_9VIRU</name>
<feature type="binding site" evidence="9">
    <location>
        <position position="413"/>
    </location>
    <ligand>
        <name>Mg(2+)</name>
        <dbReference type="ChEBI" id="CHEBI:18420"/>
        <label>2</label>
    </ligand>
</feature>
<evidence type="ECO:0000256" key="3">
    <source>
        <dbReference type="ARBA" id="ARBA00022679"/>
    </source>
</evidence>
<dbReference type="GO" id="GO:0000166">
    <property type="term" value="F:nucleotide binding"/>
    <property type="evidence" value="ECO:0007669"/>
    <property type="project" value="UniProtKB-KW"/>
</dbReference>
<keyword evidence="5" id="KW-0547">Nucleotide-binding</keyword>
<dbReference type="GO" id="GO:0003968">
    <property type="term" value="F:RNA-directed RNA polymerase activity"/>
    <property type="evidence" value="ECO:0007669"/>
    <property type="project" value="UniProtKB-KW"/>
</dbReference>
<evidence type="ECO:0000256" key="9">
    <source>
        <dbReference type="PIRSR" id="PIRSR605093-1"/>
    </source>
</evidence>
<dbReference type="GO" id="GO:0046872">
    <property type="term" value="F:metal ion binding"/>
    <property type="evidence" value="ECO:0007669"/>
    <property type="project" value="UniProtKB-KW"/>
</dbReference>
<feature type="binding site" evidence="9">
    <location>
        <position position="414"/>
    </location>
    <ligand>
        <name>Mg(2+)</name>
        <dbReference type="ChEBI" id="CHEBI:18420"/>
        <label>2</label>
    </ligand>
</feature>
<evidence type="ECO:0000256" key="5">
    <source>
        <dbReference type="ARBA" id="ARBA00022741"/>
    </source>
</evidence>
<keyword evidence="4" id="KW-0548">Nucleotidyltransferase</keyword>